<dbReference type="InterPro" id="IPR002586">
    <property type="entry name" value="CobQ/CobB/MinD/ParA_Nub-bd_dom"/>
</dbReference>
<keyword evidence="1" id="KW-0614">Plasmid</keyword>
<dbReference type="SUPFAM" id="SSF52540">
    <property type="entry name" value="P-loop containing nucleoside triphosphate hydrolases"/>
    <property type="match status" value="1"/>
</dbReference>
<dbReference type="PANTHER" id="PTHR13696:SF96">
    <property type="entry name" value="COBQ_COBB_MIND_PARA NUCLEOTIDE BINDING DOMAIN-CONTAINING PROTEIN"/>
    <property type="match status" value="1"/>
</dbReference>
<dbReference type="PIRSF" id="PIRSF009320">
    <property type="entry name" value="Nuc_binding_HP_1000"/>
    <property type="match status" value="1"/>
</dbReference>
<reference evidence="1 2" key="1">
    <citation type="submission" date="2019-12" db="EMBL/GenBank/DDBJ databases">
        <title>complete genome sequences of Aeromonas caviae str. WP2-W18-ESBL-01 isolated from wastewater treatment plant effluent.</title>
        <authorList>
            <person name="Sekizuka T."/>
            <person name="Itokawa K."/>
            <person name="Yatsu K."/>
            <person name="Inamine Y."/>
            <person name="Kuroda M."/>
        </authorList>
    </citation>
    <scope>NUCLEOTIDE SEQUENCE [LARGE SCALE GENOMIC DNA]</scope>
    <source>
        <strain evidence="1 2">WP2-W18-ESBL-01</strain>
        <plasmid evidence="1 2">pWP2-W18-ESBL-01_1</plasmid>
    </source>
</reference>
<dbReference type="PANTHER" id="PTHR13696">
    <property type="entry name" value="P-LOOP CONTAINING NUCLEOSIDE TRIPHOSPHATE HYDROLASE"/>
    <property type="match status" value="1"/>
</dbReference>
<evidence type="ECO:0000313" key="1">
    <source>
        <dbReference type="EMBL" id="BBQ32755.1"/>
    </source>
</evidence>
<organism evidence="1 2">
    <name type="scientific">Aeromonas caviae</name>
    <name type="common">Aeromonas punctata</name>
    <dbReference type="NCBI Taxonomy" id="648"/>
    <lineage>
        <taxon>Bacteria</taxon>
        <taxon>Pseudomonadati</taxon>
        <taxon>Pseudomonadota</taxon>
        <taxon>Gammaproteobacteria</taxon>
        <taxon>Aeromonadales</taxon>
        <taxon>Aeromonadaceae</taxon>
        <taxon>Aeromonas</taxon>
    </lineage>
</organism>
<dbReference type="CDD" id="cd02042">
    <property type="entry name" value="ParAB_family"/>
    <property type="match status" value="1"/>
</dbReference>
<dbReference type="Pfam" id="PF01656">
    <property type="entry name" value="CbiA"/>
    <property type="match status" value="1"/>
</dbReference>
<protein>
    <submittedName>
        <fullName evidence="1">Chromosome partitioning protein ParA</fullName>
    </submittedName>
</protein>
<dbReference type="EMBL" id="AP021928">
    <property type="protein sequence ID" value="BBQ32755.1"/>
    <property type="molecule type" value="Genomic_DNA"/>
</dbReference>
<proteinExistence type="predicted"/>
<sequence length="250" mass="27792">MEPFWYQKGSDLVLATTAPIQYKKSTGSVYKQHQNSTGTVSMIILIGSQKGGCGKSTTAVNICATLAKNGQDVVLVDADRQCTAANWAMDRSANSSLSVVHCVQKYENIRETLQDLDKRYEYVIVDAAGRDSRELRTGMTAAHVLLVPFRPSQPDLDTLPNLQEIITQAKDLNPELLVYGLLTMAPTNPIVHEADEAREYLQDYPEIKLLETIIRDRKVFRDAMSEGMGVVEMGNPKAAQDIHSLMKEIF</sequence>
<geneLocation type="plasmid" evidence="1 2">
    <name>pWP2-W18-ESBL-01_1</name>
</geneLocation>
<dbReference type="InterPro" id="IPR027417">
    <property type="entry name" value="P-loop_NTPase"/>
</dbReference>
<accession>A0A6S4TVI5</accession>
<gene>
    <name evidence="1" type="ORF">WP2W18E01_P10020</name>
</gene>
<evidence type="ECO:0000313" key="2">
    <source>
        <dbReference type="Proteomes" id="UP000515756"/>
    </source>
</evidence>
<dbReference type="Proteomes" id="UP000515756">
    <property type="component" value="Plasmid pWP2-W18-ESBL-01_1"/>
</dbReference>
<dbReference type="InterPro" id="IPR050678">
    <property type="entry name" value="DNA_Partitioning_ATPase"/>
</dbReference>
<name>A0A6S4TVI5_AERCA</name>
<dbReference type="AlphaFoldDB" id="A0A6S4TVI5"/>
<dbReference type="Gene3D" id="3.40.50.300">
    <property type="entry name" value="P-loop containing nucleotide triphosphate hydrolases"/>
    <property type="match status" value="1"/>
</dbReference>